<feature type="transmembrane region" description="Helical" evidence="2">
    <location>
        <begin position="20"/>
        <end position="37"/>
    </location>
</feature>
<protein>
    <submittedName>
        <fullName evidence="3">Uncharacterized protein</fullName>
    </submittedName>
</protein>
<feature type="region of interest" description="Disordered" evidence="1">
    <location>
        <begin position="46"/>
        <end position="65"/>
    </location>
</feature>
<accession>A0AAD6TVZ3</accession>
<evidence type="ECO:0000313" key="4">
    <source>
        <dbReference type="Proteomes" id="UP001222325"/>
    </source>
</evidence>
<dbReference type="GO" id="GO:0045271">
    <property type="term" value="C:respiratory chain complex I"/>
    <property type="evidence" value="ECO:0007669"/>
    <property type="project" value="InterPro"/>
</dbReference>
<dbReference type="PANTHER" id="PTHR36987:SF1">
    <property type="entry name" value="NADH DEHYDROGENASE [UBIQUINONE] 1 BETA SUBCOMPLEX SUBUNIT 2"/>
    <property type="match status" value="1"/>
</dbReference>
<name>A0AAD6TVZ3_9AGAR</name>
<dbReference type="GO" id="GO:0005743">
    <property type="term" value="C:mitochondrial inner membrane"/>
    <property type="evidence" value="ECO:0007669"/>
    <property type="project" value="InterPro"/>
</dbReference>
<keyword evidence="2" id="KW-0472">Membrane</keyword>
<gene>
    <name evidence="3" type="ORF">B0H15DRAFT_893408</name>
</gene>
<keyword evidence="2" id="KW-1133">Transmembrane helix</keyword>
<keyword evidence="2" id="KW-0812">Transmembrane</keyword>
<evidence type="ECO:0000313" key="3">
    <source>
        <dbReference type="EMBL" id="KAJ7076357.1"/>
    </source>
</evidence>
<proteinExistence type="predicted"/>
<sequence length="65" mass="7196">MAGHHPSGFHPHLPGRGYSLLAKGIGATMWFFIFYRLRQDGGKLMGHHPFMDHGHDGHASDAGHH</sequence>
<comment type="caution">
    <text evidence="3">The sequence shown here is derived from an EMBL/GenBank/DDBJ whole genome shotgun (WGS) entry which is preliminary data.</text>
</comment>
<reference evidence="3" key="1">
    <citation type="submission" date="2023-03" db="EMBL/GenBank/DDBJ databases">
        <title>Massive genome expansion in bonnet fungi (Mycena s.s.) driven by repeated elements and novel gene families across ecological guilds.</title>
        <authorList>
            <consortium name="Lawrence Berkeley National Laboratory"/>
            <person name="Harder C.B."/>
            <person name="Miyauchi S."/>
            <person name="Viragh M."/>
            <person name="Kuo A."/>
            <person name="Thoen E."/>
            <person name="Andreopoulos B."/>
            <person name="Lu D."/>
            <person name="Skrede I."/>
            <person name="Drula E."/>
            <person name="Henrissat B."/>
            <person name="Morin E."/>
            <person name="Kohler A."/>
            <person name="Barry K."/>
            <person name="LaButti K."/>
            <person name="Morin E."/>
            <person name="Salamov A."/>
            <person name="Lipzen A."/>
            <person name="Mereny Z."/>
            <person name="Hegedus B."/>
            <person name="Baldrian P."/>
            <person name="Stursova M."/>
            <person name="Weitz H."/>
            <person name="Taylor A."/>
            <person name="Grigoriev I.V."/>
            <person name="Nagy L.G."/>
            <person name="Martin F."/>
            <person name="Kauserud H."/>
        </authorList>
    </citation>
    <scope>NUCLEOTIDE SEQUENCE</scope>
    <source>
        <strain evidence="3">CBHHK173m</strain>
    </source>
</reference>
<dbReference type="AlphaFoldDB" id="A0AAD6TVZ3"/>
<evidence type="ECO:0000256" key="1">
    <source>
        <dbReference type="SAM" id="MobiDB-lite"/>
    </source>
</evidence>
<dbReference type="EMBL" id="JARJCN010000082">
    <property type="protein sequence ID" value="KAJ7076357.1"/>
    <property type="molecule type" value="Genomic_DNA"/>
</dbReference>
<dbReference type="InterPro" id="IPR044980">
    <property type="entry name" value="NDUFB2_plant/fungi"/>
</dbReference>
<dbReference type="PANTHER" id="PTHR36987">
    <property type="entry name" value="NADH DEHYDROGENASE [UBIQUINONE] 1 BETA SUBCOMPLEX SUBUNIT 2-LIKE"/>
    <property type="match status" value="1"/>
</dbReference>
<keyword evidence="4" id="KW-1185">Reference proteome</keyword>
<evidence type="ECO:0000256" key="2">
    <source>
        <dbReference type="SAM" id="Phobius"/>
    </source>
</evidence>
<dbReference type="Proteomes" id="UP001222325">
    <property type="component" value="Unassembled WGS sequence"/>
</dbReference>
<organism evidence="3 4">
    <name type="scientific">Mycena belliarum</name>
    <dbReference type="NCBI Taxonomy" id="1033014"/>
    <lineage>
        <taxon>Eukaryota</taxon>
        <taxon>Fungi</taxon>
        <taxon>Dikarya</taxon>
        <taxon>Basidiomycota</taxon>
        <taxon>Agaricomycotina</taxon>
        <taxon>Agaricomycetes</taxon>
        <taxon>Agaricomycetidae</taxon>
        <taxon>Agaricales</taxon>
        <taxon>Marasmiineae</taxon>
        <taxon>Mycenaceae</taxon>
        <taxon>Mycena</taxon>
    </lineage>
</organism>
<feature type="compositionally biased region" description="Basic and acidic residues" evidence="1">
    <location>
        <begin position="49"/>
        <end position="65"/>
    </location>
</feature>